<comment type="caution">
    <text evidence="4">The sequence shown here is derived from an EMBL/GenBank/DDBJ whole genome shotgun (WGS) entry which is preliminary data.</text>
</comment>
<dbReference type="AlphaFoldDB" id="A0A7Y9IR37"/>
<dbReference type="InterPro" id="IPR000073">
    <property type="entry name" value="AB_hydrolase_1"/>
</dbReference>
<evidence type="ECO:0000313" key="5">
    <source>
        <dbReference type="Proteomes" id="UP000542125"/>
    </source>
</evidence>
<dbReference type="InterPro" id="IPR050266">
    <property type="entry name" value="AB_hydrolase_sf"/>
</dbReference>
<dbReference type="Gene3D" id="3.40.50.1820">
    <property type="entry name" value="alpha/beta hydrolase"/>
    <property type="match status" value="1"/>
</dbReference>
<dbReference type="SUPFAM" id="SSF53474">
    <property type="entry name" value="alpha/beta-Hydrolases"/>
    <property type="match status" value="1"/>
</dbReference>
<dbReference type="PANTHER" id="PTHR43798">
    <property type="entry name" value="MONOACYLGLYCEROL LIPASE"/>
    <property type="match status" value="1"/>
</dbReference>
<reference evidence="4 5" key="1">
    <citation type="submission" date="2020-07" db="EMBL/GenBank/DDBJ databases">
        <title>Genomic Encyclopedia of Type Strains, Phase IV (KMG-V): Genome sequencing to study the core and pangenomes of soil and plant-associated prokaryotes.</title>
        <authorList>
            <person name="Whitman W."/>
        </authorList>
    </citation>
    <scope>NUCLEOTIDE SEQUENCE [LARGE SCALE GENOMIC DNA]</scope>
    <source>
        <strain evidence="4 5">SAS40</strain>
    </source>
</reference>
<dbReference type="GO" id="GO:0016020">
    <property type="term" value="C:membrane"/>
    <property type="evidence" value="ECO:0007669"/>
    <property type="project" value="TreeGrafter"/>
</dbReference>
<name>A0A7Y9IR37_9BURK</name>
<dbReference type="InterPro" id="IPR029058">
    <property type="entry name" value="AB_hydrolase_fold"/>
</dbReference>
<gene>
    <name evidence="4" type="ORF">FHW18_000792</name>
</gene>
<accession>A0A7Y9IR37</accession>
<dbReference type="PANTHER" id="PTHR43798:SF33">
    <property type="entry name" value="HYDROLASE, PUTATIVE (AFU_ORTHOLOGUE AFUA_2G14860)-RELATED"/>
    <property type="match status" value="1"/>
</dbReference>
<feature type="domain" description="AB hydrolase-1" evidence="3">
    <location>
        <begin position="27"/>
        <end position="265"/>
    </location>
</feature>
<dbReference type="PRINTS" id="PR00111">
    <property type="entry name" value="ABHYDROLASE"/>
</dbReference>
<evidence type="ECO:0000256" key="2">
    <source>
        <dbReference type="ARBA" id="ARBA00022801"/>
    </source>
</evidence>
<dbReference type="EMBL" id="JACBYR010000001">
    <property type="protein sequence ID" value="NYE81521.1"/>
    <property type="molecule type" value="Genomic_DNA"/>
</dbReference>
<sequence length="302" mass="32934">MERREYAVKSEGLSLHVTEWGPVHCDPVVMLHGIRGYAETFAGLAAALQPEYRVIGIDQRGRGASEWDPARNYYTDAYVADLAAVADHLGLRQFDLLGHSMGGIAAIVYAAAHPARVRRMVIEDAGPGAFEGSAGAERIQRELATTPAGFADWDAAMAFMRALRPTVTEAAREQRLRSMLKVLPDGGYTWRYDHAGIVATRLHPDPARVVDLRPHVAQLACPTLVLRGGRSDYLQNASAQAMADANPNIQWKEVPDAGHYIHDDQPAIVAGHVRAFLLARDIPVTRDVQATPTHRSGDSHVG</sequence>
<dbReference type="RefSeq" id="WP_179583583.1">
    <property type="nucleotide sequence ID" value="NZ_JACBYR010000001.1"/>
</dbReference>
<dbReference type="GO" id="GO:0008233">
    <property type="term" value="F:peptidase activity"/>
    <property type="evidence" value="ECO:0007669"/>
    <property type="project" value="InterPro"/>
</dbReference>
<keyword evidence="2" id="KW-0378">Hydrolase</keyword>
<dbReference type="InterPro" id="IPR002410">
    <property type="entry name" value="Peptidase_S33"/>
</dbReference>
<evidence type="ECO:0000256" key="1">
    <source>
        <dbReference type="ARBA" id="ARBA00010088"/>
    </source>
</evidence>
<proteinExistence type="inferred from homology"/>
<organism evidence="4 5">
    <name type="scientific">Pigmentiphaga litoralis</name>
    <dbReference type="NCBI Taxonomy" id="516702"/>
    <lineage>
        <taxon>Bacteria</taxon>
        <taxon>Pseudomonadati</taxon>
        <taxon>Pseudomonadota</taxon>
        <taxon>Betaproteobacteria</taxon>
        <taxon>Burkholderiales</taxon>
        <taxon>Alcaligenaceae</taxon>
        <taxon>Pigmentiphaga</taxon>
    </lineage>
</organism>
<evidence type="ECO:0000259" key="3">
    <source>
        <dbReference type="Pfam" id="PF00561"/>
    </source>
</evidence>
<dbReference type="PRINTS" id="PR00793">
    <property type="entry name" value="PROAMNOPTASE"/>
</dbReference>
<dbReference type="GO" id="GO:0006508">
    <property type="term" value="P:proteolysis"/>
    <property type="evidence" value="ECO:0007669"/>
    <property type="project" value="InterPro"/>
</dbReference>
<protein>
    <submittedName>
        <fullName evidence="4">Pimeloyl-ACP methyl ester carboxylesterase</fullName>
    </submittedName>
</protein>
<dbReference type="Proteomes" id="UP000542125">
    <property type="component" value="Unassembled WGS sequence"/>
</dbReference>
<dbReference type="Pfam" id="PF00561">
    <property type="entry name" value="Abhydrolase_1"/>
    <property type="match status" value="1"/>
</dbReference>
<comment type="similarity">
    <text evidence="1">Belongs to the peptidase S33 family.</text>
</comment>
<evidence type="ECO:0000313" key="4">
    <source>
        <dbReference type="EMBL" id="NYE81521.1"/>
    </source>
</evidence>
<keyword evidence="5" id="KW-1185">Reference proteome</keyword>